<evidence type="ECO:0000256" key="13">
    <source>
        <dbReference type="ARBA" id="ARBA00023136"/>
    </source>
</evidence>
<evidence type="ECO:0000259" key="19">
    <source>
        <dbReference type="PROSITE" id="PS51352"/>
    </source>
</evidence>
<feature type="transmembrane region" description="Helical" evidence="18">
    <location>
        <begin position="342"/>
        <end position="365"/>
    </location>
</feature>
<organism evidence="20 21">
    <name type="scientific">Parachitinimonas caeni</name>
    <dbReference type="NCBI Taxonomy" id="3031301"/>
    <lineage>
        <taxon>Bacteria</taxon>
        <taxon>Pseudomonadati</taxon>
        <taxon>Pseudomonadota</taxon>
        <taxon>Betaproteobacteria</taxon>
        <taxon>Neisseriales</taxon>
        <taxon>Chitinibacteraceae</taxon>
        <taxon>Parachitinimonas</taxon>
    </lineage>
</organism>
<dbReference type="InterPro" id="IPR013766">
    <property type="entry name" value="Thioredoxin_domain"/>
</dbReference>
<dbReference type="CDD" id="cd02953">
    <property type="entry name" value="DsbDgamma"/>
    <property type="match status" value="1"/>
</dbReference>
<dbReference type="InterPro" id="IPR035671">
    <property type="entry name" value="DsbD_gamma"/>
</dbReference>
<feature type="transmembrane region" description="Helical" evidence="18">
    <location>
        <begin position="401"/>
        <end position="419"/>
    </location>
</feature>
<dbReference type="NCBIfam" id="NF001419">
    <property type="entry name" value="PRK00293.1"/>
    <property type="match status" value="1"/>
</dbReference>
<keyword evidence="12 18" id="KW-0520">NAD</keyword>
<feature type="transmembrane region" description="Helical" evidence="18">
    <location>
        <begin position="301"/>
        <end position="330"/>
    </location>
</feature>
<name>A0ABT7DVX7_9NEIS</name>
<dbReference type="HAMAP" id="MF_00399">
    <property type="entry name" value="DbsD"/>
    <property type="match status" value="1"/>
</dbReference>
<comment type="catalytic activity">
    <reaction evidence="17 18">
        <text>[protein]-dithiol + NADP(+) = [protein]-disulfide + NADPH + H(+)</text>
        <dbReference type="Rhea" id="RHEA:18753"/>
        <dbReference type="Rhea" id="RHEA-COMP:10593"/>
        <dbReference type="Rhea" id="RHEA-COMP:10594"/>
        <dbReference type="ChEBI" id="CHEBI:15378"/>
        <dbReference type="ChEBI" id="CHEBI:29950"/>
        <dbReference type="ChEBI" id="CHEBI:50058"/>
        <dbReference type="ChEBI" id="CHEBI:57783"/>
        <dbReference type="ChEBI" id="CHEBI:58349"/>
        <dbReference type="EC" id="1.8.1.8"/>
    </reaction>
</comment>
<evidence type="ECO:0000256" key="16">
    <source>
        <dbReference type="ARBA" id="ARBA00047388"/>
    </source>
</evidence>
<dbReference type="GO" id="GO:0047134">
    <property type="term" value="F:protein-disulfide reductase [NAD(P)H] activity"/>
    <property type="evidence" value="ECO:0007669"/>
    <property type="project" value="UniProtKB-EC"/>
</dbReference>
<gene>
    <name evidence="18 20" type="primary">dsbD</name>
    <name evidence="20" type="ORF">PZA18_09165</name>
</gene>
<dbReference type="PANTHER" id="PTHR32234">
    <property type="entry name" value="THIOL:DISULFIDE INTERCHANGE PROTEIN DSBD"/>
    <property type="match status" value="1"/>
</dbReference>
<dbReference type="PROSITE" id="PS00194">
    <property type="entry name" value="THIOREDOXIN_1"/>
    <property type="match status" value="1"/>
</dbReference>
<evidence type="ECO:0000313" key="21">
    <source>
        <dbReference type="Proteomes" id="UP001172778"/>
    </source>
</evidence>
<evidence type="ECO:0000256" key="17">
    <source>
        <dbReference type="ARBA" id="ARBA00047804"/>
    </source>
</evidence>
<comment type="similarity">
    <text evidence="2 18">Belongs to the thioredoxin family. DsbD subfamily.</text>
</comment>
<evidence type="ECO:0000256" key="3">
    <source>
        <dbReference type="ARBA" id="ARBA00022448"/>
    </source>
</evidence>
<feature type="disulfide bond" description="Redox-active" evidence="18">
    <location>
        <begin position="508"/>
        <end position="511"/>
    </location>
</feature>
<dbReference type="InterPro" id="IPR003834">
    <property type="entry name" value="Cyt_c_assmbl_TM_dom"/>
</dbReference>
<keyword evidence="9 18" id="KW-0249">Electron transport</keyword>
<dbReference type="Proteomes" id="UP001172778">
    <property type="component" value="Unassembled WGS sequence"/>
</dbReference>
<keyword evidence="4 18" id="KW-1003">Cell membrane</keyword>
<evidence type="ECO:0000256" key="11">
    <source>
        <dbReference type="ARBA" id="ARBA00023002"/>
    </source>
</evidence>
<sequence precursor="true">MARKFLLACMTTLISFWSMWAMAVSEAELLSPEQAFKPTLGWLDTKTLHVSVEIAEGYYLYKDRFQFTVEGGATKLIPQFPPGKVKEDPYFGKVETYRHLVEIKLGAESELPAGGVLSLKLQGCADAGVCYPPQTIKLNWQAGASKVGSTVAKAPVLVLTGKGQESAPDQLFRQGNLLALLGFFFVAGVGLAFTACMYPLIPIVSGIIVGQGKAVSKLKGFSLSFVYVQGMAITYAAAGVMAALSGSMLSSALQQPWVLLAFSLFFVAMALSMFGLYDLQLPSALQSRLNDTSNRFSGGKWLSVLFMGALSALIIGPCVAPPLAAALGYIGASRDVVRGGLALYVMALGLGLPLLVVGVLGGHALPRAGAWMTSVKNVFGAIMLVVAIWIAQPVLPGWLSMLAWAGLAIAAGVYLKALDSLPPQASGWRRLWKAAGVMSLVVGLALVVGLLAGSRDPLQPLKVLGGGGMVKPEAELHFQPIRSVAELDAAIAGSAGKPVMLDFYADWCVSCKEMERFTFTDPKVIAALRPAVLLKADVTANSDADKALLARFGLFGPPGTLFYDKAGQLQSKRVIGFEEPEAFLTSLRAAGL</sequence>
<comment type="caution">
    <text evidence="20">The sequence shown here is derived from an EMBL/GenBank/DDBJ whole genome shotgun (WGS) entry which is preliminary data.</text>
</comment>
<feature type="transmembrane region" description="Helical" evidence="18">
    <location>
        <begin position="257"/>
        <end position="280"/>
    </location>
</feature>
<dbReference type="Pfam" id="PF02683">
    <property type="entry name" value="DsbD_TM"/>
    <property type="match status" value="1"/>
</dbReference>
<dbReference type="Pfam" id="PF11412">
    <property type="entry name" value="DsbD_N"/>
    <property type="match status" value="1"/>
</dbReference>
<protein>
    <recommendedName>
        <fullName evidence="18">Thiol:disulfide interchange protein DsbD</fullName>
        <ecNumber evidence="18">1.8.1.8</ecNumber>
    </recommendedName>
    <alternativeName>
        <fullName evidence="18">Protein-disulfide reductase</fullName>
        <shortName evidence="18">Disulfide reductase</shortName>
    </alternativeName>
</protein>
<evidence type="ECO:0000256" key="12">
    <source>
        <dbReference type="ARBA" id="ARBA00023027"/>
    </source>
</evidence>
<feature type="transmembrane region" description="Helical" evidence="18">
    <location>
        <begin position="177"/>
        <end position="209"/>
    </location>
</feature>
<dbReference type="PROSITE" id="PS51352">
    <property type="entry name" value="THIOREDOXIN_2"/>
    <property type="match status" value="1"/>
</dbReference>
<comment type="function">
    <text evidence="18">Required to facilitate the formation of correct disulfide bonds in some periplasmic proteins and for the assembly of the periplasmic c-type cytochromes. Acts by transferring electrons from cytoplasmic thioredoxin to the periplasm. This transfer involves a cascade of disulfide bond formation and reduction steps.</text>
</comment>
<evidence type="ECO:0000256" key="14">
    <source>
        <dbReference type="ARBA" id="ARBA00023157"/>
    </source>
</evidence>
<evidence type="ECO:0000256" key="1">
    <source>
        <dbReference type="ARBA" id="ARBA00004429"/>
    </source>
</evidence>
<evidence type="ECO:0000256" key="8">
    <source>
        <dbReference type="ARBA" id="ARBA00022748"/>
    </source>
</evidence>
<dbReference type="EMBL" id="JARRAF010000008">
    <property type="protein sequence ID" value="MDK2124216.1"/>
    <property type="molecule type" value="Genomic_DNA"/>
</dbReference>
<evidence type="ECO:0000256" key="2">
    <source>
        <dbReference type="ARBA" id="ARBA00007241"/>
    </source>
</evidence>
<evidence type="ECO:0000313" key="20">
    <source>
        <dbReference type="EMBL" id="MDK2124216.1"/>
    </source>
</evidence>
<feature type="chain" id="PRO_5044940624" description="Thiol:disulfide interchange protein DsbD" evidence="18">
    <location>
        <begin position="24"/>
        <end position="592"/>
    </location>
</feature>
<dbReference type="EC" id="1.8.1.8" evidence="18"/>
<dbReference type="Pfam" id="PF13899">
    <property type="entry name" value="Thioredoxin_7"/>
    <property type="match status" value="1"/>
</dbReference>
<evidence type="ECO:0000256" key="15">
    <source>
        <dbReference type="ARBA" id="ARBA00023284"/>
    </source>
</evidence>
<keyword evidence="11 18" id="KW-0560">Oxidoreductase</keyword>
<keyword evidence="21" id="KW-1185">Reference proteome</keyword>
<feature type="signal peptide" evidence="18">
    <location>
        <begin position="1"/>
        <end position="23"/>
    </location>
</feature>
<dbReference type="RefSeq" id="WP_284100525.1">
    <property type="nucleotide sequence ID" value="NZ_JARRAF010000008.1"/>
</dbReference>
<comment type="catalytic activity">
    <reaction evidence="16 18">
        <text>[protein]-dithiol + NAD(+) = [protein]-disulfide + NADH + H(+)</text>
        <dbReference type="Rhea" id="RHEA:18749"/>
        <dbReference type="Rhea" id="RHEA-COMP:10593"/>
        <dbReference type="Rhea" id="RHEA-COMP:10594"/>
        <dbReference type="ChEBI" id="CHEBI:15378"/>
        <dbReference type="ChEBI" id="CHEBI:29950"/>
        <dbReference type="ChEBI" id="CHEBI:50058"/>
        <dbReference type="ChEBI" id="CHEBI:57540"/>
        <dbReference type="ChEBI" id="CHEBI:57945"/>
        <dbReference type="EC" id="1.8.1.8"/>
    </reaction>
</comment>
<feature type="disulfide bond" description="Redox-active" evidence="18">
    <location>
        <begin position="124"/>
        <end position="130"/>
    </location>
</feature>
<feature type="transmembrane region" description="Helical" evidence="18">
    <location>
        <begin position="431"/>
        <end position="452"/>
    </location>
</feature>
<feature type="disulfide bond" description="Redox-active" evidence="18">
    <location>
        <begin position="196"/>
        <end position="318"/>
    </location>
</feature>
<dbReference type="SUPFAM" id="SSF52833">
    <property type="entry name" value="Thioredoxin-like"/>
    <property type="match status" value="1"/>
</dbReference>
<evidence type="ECO:0000256" key="4">
    <source>
        <dbReference type="ARBA" id="ARBA00022475"/>
    </source>
</evidence>
<dbReference type="InterPro" id="IPR036249">
    <property type="entry name" value="Thioredoxin-like_sf"/>
</dbReference>
<evidence type="ECO:0000256" key="7">
    <source>
        <dbReference type="ARBA" id="ARBA00022729"/>
    </source>
</evidence>
<keyword evidence="8 18" id="KW-0201">Cytochrome c-type biogenesis</keyword>
<keyword evidence="6 18" id="KW-0812">Transmembrane</keyword>
<dbReference type="InterPro" id="IPR028250">
    <property type="entry name" value="DsbDN"/>
</dbReference>
<dbReference type="PANTHER" id="PTHR32234:SF0">
    <property type="entry name" value="THIOL:DISULFIDE INTERCHANGE PROTEIN DSBD"/>
    <property type="match status" value="1"/>
</dbReference>
<dbReference type="Gene3D" id="3.40.30.10">
    <property type="entry name" value="Glutaredoxin"/>
    <property type="match status" value="1"/>
</dbReference>
<feature type="transmembrane region" description="Helical" evidence="18">
    <location>
        <begin position="221"/>
        <end position="245"/>
    </location>
</feature>
<keyword evidence="14 18" id="KW-1015">Disulfide bond</keyword>
<evidence type="ECO:0000256" key="5">
    <source>
        <dbReference type="ARBA" id="ARBA00022519"/>
    </source>
</evidence>
<dbReference type="SUPFAM" id="SSF74863">
    <property type="entry name" value="Thiol:disulfide interchange protein DsbD, N-terminal domain (DsbD-alpha)"/>
    <property type="match status" value="1"/>
</dbReference>
<keyword evidence="5 18" id="KW-0997">Cell inner membrane</keyword>
<evidence type="ECO:0000256" key="9">
    <source>
        <dbReference type="ARBA" id="ARBA00022982"/>
    </source>
</evidence>
<accession>A0ABT7DVX7</accession>
<comment type="subcellular location">
    <subcellularLocation>
        <location evidence="1 18">Cell inner membrane</location>
        <topology evidence="1 18">Multi-pass membrane protein</topology>
    </subcellularLocation>
</comment>
<feature type="transmembrane region" description="Helical" evidence="18">
    <location>
        <begin position="377"/>
        <end position="395"/>
    </location>
</feature>
<evidence type="ECO:0000256" key="6">
    <source>
        <dbReference type="ARBA" id="ARBA00022692"/>
    </source>
</evidence>
<keyword evidence="10 18" id="KW-1133">Transmembrane helix</keyword>
<feature type="domain" description="Thioredoxin" evidence="19">
    <location>
        <begin position="450"/>
        <end position="592"/>
    </location>
</feature>
<keyword evidence="7 18" id="KW-0732">Signal</keyword>
<evidence type="ECO:0000256" key="18">
    <source>
        <dbReference type="HAMAP-Rule" id="MF_00399"/>
    </source>
</evidence>
<keyword evidence="3 18" id="KW-0813">Transport</keyword>
<evidence type="ECO:0000256" key="10">
    <source>
        <dbReference type="ARBA" id="ARBA00022989"/>
    </source>
</evidence>
<dbReference type="InterPro" id="IPR036929">
    <property type="entry name" value="DsbDN_sf"/>
</dbReference>
<dbReference type="InterPro" id="IPR022910">
    <property type="entry name" value="Thiol_diS_interchange_DbsD"/>
</dbReference>
<dbReference type="Gene3D" id="2.60.40.1250">
    <property type="entry name" value="Thiol:disulfide interchange protein DsbD, N-terminal domain"/>
    <property type="match status" value="1"/>
</dbReference>
<proteinExistence type="inferred from homology"/>
<keyword evidence="13 18" id="KW-0472">Membrane</keyword>
<reference evidence="20" key="1">
    <citation type="submission" date="2023-03" db="EMBL/GenBank/DDBJ databases">
        <title>Chitinimonas shenzhenensis gen. nov., sp. nov., a novel member of family Burkholderiaceae isolated from activated sludge collected in Shen Zhen, China.</title>
        <authorList>
            <person name="Wang X."/>
        </authorList>
    </citation>
    <scope>NUCLEOTIDE SEQUENCE</scope>
    <source>
        <strain evidence="20">DQS-5</strain>
    </source>
</reference>
<dbReference type="InterPro" id="IPR017937">
    <property type="entry name" value="Thioredoxin_CS"/>
</dbReference>
<keyword evidence="15 18" id="KW-0676">Redox-active center</keyword>